<dbReference type="PANTHER" id="PTHR26379">
    <property type="entry name" value="BTB/POZ AND MATH DOMAIN-CONTAINING PROTEIN 1"/>
    <property type="match status" value="1"/>
</dbReference>
<feature type="domain" description="BPM/SPOP BACK" evidence="3">
    <location>
        <begin position="68"/>
        <end position="122"/>
    </location>
</feature>
<evidence type="ECO:0000259" key="3">
    <source>
        <dbReference type="Pfam" id="PF24570"/>
    </source>
</evidence>
<evidence type="ECO:0000313" key="4">
    <source>
        <dbReference type="EMBL" id="KAK1614980.1"/>
    </source>
</evidence>
<dbReference type="SUPFAM" id="SSF54695">
    <property type="entry name" value="POZ domain"/>
    <property type="match status" value="1"/>
</dbReference>
<dbReference type="PANTHER" id="PTHR26379:SF180">
    <property type="entry name" value="TRAF TRANSCRIPTION FACTOR"/>
    <property type="match status" value="1"/>
</dbReference>
<organism evidence="4 5">
    <name type="scientific">Lolium multiflorum</name>
    <name type="common">Italian ryegrass</name>
    <name type="synonym">Lolium perenne subsp. multiflorum</name>
    <dbReference type="NCBI Taxonomy" id="4521"/>
    <lineage>
        <taxon>Eukaryota</taxon>
        <taxon>Viridiplantae</taxon>
        <taxon>Streptophyta</taxon>
        <taxon>Embryophyta</taxon>
        <taxon>Tracheophyta</taxon>
        <taxon>Spermatophyta</taxon>
        <taxon>Magnoliopsida</taxon>
        <taxon>Liliopsida</taxon>
        <taxon>Poales</taxon>
        <taxon>Poaceae</taxon>
        <taxon>BOP clade</taxon>
        <taxon>Pooideae</taxon>
        <taxon>Poodae</taxon>
        <taxon>Poeae</taxon>
        <taxon>Poeae Chloroplast Group 2 (Poeae type)</taxon>
        <taxon>Loliodinae</taxon>
        <taxon>Loliinae</taxon>
        <taxon>Lolium</taxon>
    </lineage>
</organism>
<dbReference type="Proteomes" id="UP001231189">
    <property type="component" value="Unassembled WGS sequence"/>
</dbReference>
<evidence type="ECO:0000256" key="2">
    <source>
        <dbReference type="ARBA" id="ARBA00010846"/>
    </source>
</evidence>
<comment type="caution">
    <text evidence="4">The sequence shown here is derived from an EMBL/GenBank/DDBJ whole genome shotgun (WGS) entry which is preliminary data.</text>
</comment>
<keyword evidence="5" id="KW-1185">Reference proteome</keyword>
<reference evidence="4" key="1">
    <citation type="submission" date="2023-07" db="EMBL/GenBank/DDBJ databases">
        <title>A chromosome-level genome assembly of Lolium multiflorum.</title>
        <authorList>
            <person name="Chen Y."/>
            <person name="Copetti D."/>
            <person name="Kolliker R."/>
            <person name="Studer B."/>
        </authorList>
    </citation>
    <scope>NUCLEOTIDE SEQUENCE</scope>
    <source>
        <strain evidence="4">02402/16</strain>
        <tissue evidence="4">Leaf</tissue>
    </source>
</reference>
<dbReference type="EMBL" id="JAUUTY010000006">
    <property type="protein sequence ID" value="KAK1614980.1"/>
    <property type="molecule type" value="Genomic_DNA"/>
</dbReference>
<proteinExistence type="inferred from homology"/>
<dbReference type="InterPro" id="IPR045005">
    <property type="entry name" value="BPM1-6"/>
</dbReference>
<evidence type="ECO:0000256" key="1">
    <source>
        <dbReference type="ARBA" id="ARBA00004906"/>
    </source>
</evidence>
<dbReference type="GO" id="GO:0016567">
    <property type="term" value="P:protein ubiquitination"/>
    <property type="evidence" value="ECO:0007669"/>
    <property type="project" value="InterPro"/>
</dbReference>
<dbReference type="Gene3D" id="1.25.40.420">
    <property type="match status" value="1"/>
</dbReference>
<accession>A0AAD8R6D3</accession>
<protein>
    <recommendedName>
        <fullName evidence="3">BPM/SPOP BACK domain-containing protein</fullName>
    </recommendedName>
</protein>
<dbReference type="AlphaFoldDB" id="A0AAD8R6D3"/>
<dbReference type="Gene3D" id="3.30.710.10">
    <property type="entry name" value="Potassium Channel Kv1.1, Chain A"/>
    <property type="match status" value="1"/>
</dbReference>
<gene>
    <name evidence="4" type="ORF">QYE76_020497</name>
</gene>
<comment type="similarity">
    <text evidence="2">Belongs to the Tdpoz family.</text>
</comment>
<dbReference type="InterPro" id="IPR011333">
    <property type="entry name" value="SKP1/BTB/POZ_sf"/>
</dbReference>
<dbReference type="InterPro" id="IPR056423">
    <property type="entry name" value="BACK_BPM_SPOP"/>
</dbReference>
<sequence>MNAAAFKAMIHFIYTDTVPEFDQEQPDMEAVAVFAHHLLGAAHRYEVDGLKLICKRKLQSGAIYVGMAATTLALAEKHNYRRLKAMCIDFIVSTRENLHAVLATEGYKHLEASYPSVLTQLLKSVRVTARVSREIQT</sequence>
<comment type="pathway">
    <text evidence="1">Protein modification; protein ubiquitination.</text>
</comment>
<name>A0AAD8R6D3_LOLMU</name>
<evidence type="ECO:0000313" key="5">
    <source>
        <dbReference type="Proteomes" id="UP001231189"/>
    </source>
</evidence>
<dbReference type="Pfam" id="PF24570">
    <property type="entry name" value="BACK_BPM_SPOP"/>
    <property type="match status" value="1"/>
</dbReference>